<dbReference type="InterPro" id="IPR003477">
    <property type="entry name" value="PemK-like"/>
</dbReference>
<dbReference type="SUPFAM" id="SSF50118">
    <property type="entry name" value="Cell growth inhibitor/plasmid maintenance toxic component"/>
    <property type="match status" value="1"/>
</dbReference>
<keyword evidence="1" id="KW-0378">Hydrolase</keyword>
<dbReference type="AlphaFoldDB" id="A0A7W8DWC7"/>
<accession>A0A7W8DWC7</accession>
<dbReference type="InterPro" id="IPR011067">
    <property type="entry name" value="Plasmid_toxin/cell-grow_inhib"/>
</dbReference>
<gene>
    <name evidence="1" type="ORF">HNQ66_003967</name>
</gene>
<organism evidence="1 2">
    <name type="scientific">Shinella fusca</name>
    <dbReference type="NCBI Taxonomy" id="544480"/>
    <lineage>
        <taxon>Bacteria</taxon>
        <taxon>Pseudomonadati</taxon>
        <taxon>Pseudomonadota</taxon>
        <taxon>Alphaproteobacteria</taxon>
        <taxon>Hyphomicrobiales</taxon>
        <taxon>Rhizobiaceae</taxon>
        <taxon>Shinella</taxon>
    </lineage>
</organism>
<dbReference type="PANTHER" id="PTHR33988">
    <property type="entry name" value="ENDORIBONUCLEASE MAZF-RELATED"/>
    <property type="match status" value="1"/>
</dbReference>
<dbReference type="Gene3D" id="2.30.30.110">
    <property type="match status" value="1"/>
</dbReference>
<dbReference type="GO" id="GO:0006402">
    <property type="term" value="P:mRNA catabolic process"/>
    <property type="evidence" value="ECO:0007669"/>
    <property type="project" value="TreeGrafter"/>
</dbReference>
<comment type="caution">
    <text evidence="1">The sequence shown here is derived from an EMBL/GenBank/DDBJ whole genome shotgun (WGS) entry which is preliminary data.</text>
</comment>
<evidence type="ECO:0000313" key="1">
    <source>
        <dbReference type="EMBL" id="MBB5044540.1"/>
    </source>
</evidence>
<proteinExistence type="predicted"/>
<dbReference type="Proteomes" id="UP000535406">
    <property type="component" value="Unassembled WGS sequence"/>
</dbReference>
<name>A0A7W8DWC7_9HYPH</name>
<evidence type="ECO:0000313" key="2">
    <source>
        <dbReference type="Proteomes" id="UP000535406"/>
    </source>
</evidence>
<dbReference type="RefSeq" id="WP_184145893.1">
    <property type="nucleotide sequence ID" value="NZ_JACHIK010000018.1"/>
</dbReference>
<dbReference type="GO" id="GO:0004521">
    <property type="term" value="F:RNA endonuclease activity"/>
    <property type="evidence" value="ECO:0007669"/>
    <property type="project" value="TreeGrafter"/>
</dbReference>
<sequence length="113" mass="12583">MIERGAIYRMTERGAYTGKPRPVVIMQNPNIRMDSIIVVPLTSNDSHGAPIRIGIDPNAENGLRRHSFAMCDKVQAIRRDSLVEPPVGKLSDALLRQIRDTVYDLIDEGVALD</sequence>
<dbReference type="EMBL" id="JACHIK010000018">
    <property type="protein sequence ID" value="MBB5044540.1"/>
    <property type="molecule type" value="Genomic_DNA"/>
</dbReference>
<reference evidence="1 2" key="1">
    <citation type="submission" date="2020-08" db="EMBL/GenBank/DDBJ databases">
        <title>Genomic Encyclopedia of Type Strains, Phase IV (KMG-IV): sequencing the most valuable type-strain genomes for metagenomic binning, comparative biology and taxonomic classification.</title>
        <authorList>
            <person name="Goeker M."/>
        </authorList>
    </citation>
    <scope>NUCLEOTIDE SEQUENCE [LARGE SCALE GENOMIC DNA]</scope>
    <source>
        <strain evidence="1 2">DSM 21319</strain>
    </source>
</reference>
<dbReference type="EC" id="3.1.-.-" evidence="1"/>
<protein>
    <submittedName>
        <fullName evidence="1">mRNA interferase MazF</fullName>
        <ecNumber evidence="1">3.1.-.-</ecNumber>
    </submittedName>
</protein>
<dbReference type="Pfam" id="PF02452">
    <property type="entry name" value="PemK_toxin"/>
    <property type="match status" value="1"/>
</dbReference>
<keyword evidence="2" id="KW-1185">Reference proteome</keyword>
<dbReference type="GO" id="GO:0003677">
    <property type="term" value="F:DNA binding"/>
    <property type="evidence" value="ECO:0007669"/>
    <property type="project" value="InterPro"/>
</dbReference>
<dbReference type="GO" id="GO:0016787">
    <property type="term" value="F:hydrolase activity"/>
    <property type="evidence" value="ECO:0007669"/>
    <property type="project" value="UniProtKB-KW"/>
</dbReference>
<dbReference type="GO" id="GO:0016075">
    <property type="term" value="P:rRNA catabolic process"/>
    <property type="evidence" value="ECO:0007669"/>
    <property type="project" value="TreeGrafter"/>
</dbReference>